<dbReference type="AlphaFoldDB" id="A0A9Q1GPX2"/>
<gene>
    <name evidence="2" type="ORF">Cgig2_023233</name>
</gene>
<dbReference type="EMBL" id="JAKOGI010002039">
    <property type="protein sequence ID" value="KAJ8423166.1"/>
    <property type="molecule type" value="Genomic_DNA"/>
</dbReference>
<protein>
    <submittedName>
        <fullName evidence="2">Uncharacterized protein</fullName>
    </submittedName>
</protein>
<proteinExistence type="predicted"/>
<comment type="caution">
    <text evidence="2">The sequence shown here is derived from an EMBL/GenBank/DDBJ whole genome shotgun (WGS) entry which is preliminary data.</text>
</comment>
<reference evidence="2" key="1">
    <citation type="submission" date="2022-04" db="EMBL/GenBank/DDBJ databases">
        <title>Carnegiea gigantea Genome sequencing and assembly v2.</title>
        <authorList>
            <person name="Copetti D."/>
            <person name="Sanderson M.J."/>
            <person name="Burquez A."/>
            <person name="Wojciechowski M.F."/>
        </authorList>
    </citation>
    <scope>NUCLEOTIDE SEQUENCE</scope>
    <source>
        <strain evidence="2">SGP5-SGP5p</strain>
        <tissue evidence="2">Aerial part</tissue>
    </source>
</reference>
<keyword evidence="3" id="KW-1185">Reference proteome</keyword>
<feature type="region of interest" description="Disordered" evidence="1">
    <location>
        <begin position="1"/>
        <end position="48"/>
    </location>
</feature>
<dbReference type="Proteomes" id="UP001153076">
    <property type="component" value="Unassembled WGS sequence"/>
</dbReference>
<evidence type="ECO:0000313" key="3">
    <source>
        <dbReference type="Proteomes" id="UP001153076"/>
    </source>
</evidence>
<accession>A0A9Q1GPX2</accession>
<sequence>MHMTRKMRGQRKKKDFPRNPQKKGPLKVKSYKNAPSKPKKKALTDRHSKAAVEKVHIFDEKLSNSADLEENDQTYECKEVNNDEGMAEGKEEATIHQIIKATRKRNKPSLKYESDHGIEEKHVQSNAGTTLVVAKTTILTHDLLMVQLEFAKLQLKQQPNEDDGVPSFSPILALHEPDSEAQILATTSVADTSVSLEEEDHHENVPLD</sequence>
<name>A0A9Q1GPX2_9CARY</name>
<evidence type="ECO:0000256" key="1">
    <source>
        <dbReference type="SAM" id="MobiDB-lite"/>
    </source>
</evidence>
<evidence type="ECO:0000313" key="2">
    <source>
        <dbReference type="EMBL" id="KAJ8423166.1"/>
    </source>
</evidence>
<organism evidence="2 3">
    <name type="scientific">Carnegiea gigantea</name>
    <dbReference type="NCBI Taxonomy" id="171969"/>
    <lineage>
        <taxon>Eukaryota</taxon>
        <taxon>Viridiplantae</taxon>
        <taxon>Streptophyta</taxon>
        <taxon>Embryophyta</taxon>
        <taxon>Tracheophyta</taxon>
        <taxon>Spermatophyta</taxon>
        <taxon>Magnoliopsida</taxon>
        <taxon>eudicotyledons</taxon>
        <taxon>Gunneridae</taxon>
        <taxon>Pentapetalae</taxon>
        <taxon>Caryophyllales</taxon>
        <taxon>Cactineae</taxon>
        <taxon>Cactaceae</taxon>
        <taxon>Cactoideae</taxon>
        <taxon>Echinocereeae</taxon>
        <taxon>Carnegiea</taxon>
    </lineage>
</organism>
<feature type="compositionally biased region" description="Basic residues" evidence="1">
    <location>
        <begin position="1"/>
        <end position="30"/>
    </location>
</feature>